<dbReference type="InterPro" id="IPR010865">
    <property type="entry name" value="DUF1499"/>
</dbReference>
<name>A0A402CXT3_9BACT</name>
<proteinExistence type="predicted"/>
<dbReference type="Pfam" id="PF07386">
    <property type="entry name" value="DUF1499"/>
    <property type="match status" value="1"/>
</dbReference>
<protein>
    <submittedName>
        <fullName evidence="1">Uncharacterized protein</fullName>
    </submittedName>
</protein>
<evidence type="ECO:0000313" key="2">
    <source>
        <dbReference type="Proteomes" id="UP000287394"/>
    </source>
</evidence>
<evidence type="ECO:0000313" key="1">
    <source>
        <dbReference type="EMBL" id="BDI32178.1"/>
    </source>
</evidence>
<dbReference type="AlphaFoldDB" id="A0A402CXT3"/>
<dbReference type="Proteomes" id="UP000287394">
    <property type="component" value="Chromosome"/>
</dbReference>
<gene>
    <name evidence="1" type="ORF">CCAX7_42290</name>
</gene>
<sequence length="151" mass="16923">MSKNFRRFACAGLIAAAAGAGIWAWINRRWFLVNDITTGESVDYPELRSRVYYAEPATALVAAQQAMRSLSHWRIVHIDDENDTIDAEVETTVGKFLDDVTLYVQPQGIGQIRVIIRSRSRQGRGDLGQNAQHIRDLQSAMDARLATYTAI</sequence>
<reference evidence="1 2" key="1">
    <citation type="journal article" date="2019" name="Int. J. Syst. Evol. Microbiol.">
        <title>Capsulimonas corticalis gen. nov., sp. nov., an aerobic capsulated bacterium, of a novel bacterial order, Capsulimonadales ord. nov., of the class Armatimonadia of the phylum Armatimonadetes.</title>
        <authorList>
            <person name="Li J."/>
            <person name="Kudo C."/>
            <person name="Tonouchi A."/>
        </authorList>
    </citation>
    <scope>NUCLEOTIDE SEQUENCE [LARGE SCALE GENOMIC DNA]</scope>
    <source>
        <strain evidence="1 2">AX-7</strain>
    </source>
</reference>
<accession>A0A402CXT3</accession>
<keyword evidence="2" id="KW-1185">Reference proteome</keyword>
<dbReference type="RefSeq" id="WP_119322129.1">
    <property type="nucleotide sequence ID" value="NZ_AP025739.1"/>
</dbReference>
<organism evidence="1 2">
    <name type="scientific">Capsulimonas corticalis</name>
    <dbReference type="NCBI Taxonomy" id="2219043"/>
    <lineage>
        <taxon>Bacteria</taxon>
        <taxon>Bacillati</taxon>
        <taxon>Armatimonadota</taxon>
        <taxon>Armatimonadia</taxon>
        <taxon>Capsulimonadales</taxon>
        <taxon>Capsulimonadaceae</taxon>
        <taxon>Capsulimonas</taxon>
    </lineage>
</organism>
<dbReference type="KEGG" id="ccot:CCAX7_42290"/>
<dbReference type="EMBL" id="AP025739">
    <property type="protein sequence ID" value="BDI32178.1"/>
    <property type="molecule type" value="Genomic_DNA"/>
</dbReference>